<feature type="transmembrane region" description="Helical" evidence="11">
    <location>
        <begin position="86"/>
        <end position="111"/>
    </location>
</feature>
<evidence type="ECO:0000256" key="9">
    <source>
        <dbReference type="ARBA" id="ARBA00023224"/>
    </source>
</evidence>
<dbReference type="InterPro" id="IPR017452">
    <property type="entry name" value="GPCR_Rhodpsn_7TM"/>
</dbReference>
<dbReference type="KEGG" id="aplc:110980830"/>
<dbReference type="GO" id="GO:0004930">
    <property type="term" value="F:G protein-coupled receptor activity"/>
    <property type="evidence" value="ECO:0007669"/>
    <property type="project" value="UniProtKB-KW"/>
</dbReference>
<keyword evidence="13" id="KW-1185">Reference proteome</keyword>
<keyword evidence="7" id="KW-1015">Disulfide bond</keyword>
<feature type="transmembrane region" description="Helical" evidence="11">
    <location>
        <begin position="423"/>
        <end position="444"/>
    </location>
</feature>
<evidence type="ECO:0000256" key="3">
    <source>
        <dbReference type="ARBA" id="ARBA00022692"/>
    </source>
</evidence>
<evidence type="ECO:0000256" key="2">
    <source>
        <dbReference type="ARBA" id="ARBA00022475"/>
    </source>
</evidence>
<evidence type="ECO:0000256" key="5">
    <source>
        <dbReference type="ARBA" id="ARBA00023040"/>
    </source>
</evidence>
<dbReference type="Proteomes" id="UP000694845">
    <property type="component" value="Unplaced"/>
</dbReference>
<comment type="subcellular location">
    <subcellularLocation>
        <location evidence="1">Cell membrane</location>
        <topology evidence="1">Multi-pass membrane protein</topology>
    </subcellularLocation>
</comment>
<feature type="transmembrane region" description="Helical" evidence="11">
    <location>
        <begin position="249"/>
        <end position="276"/>
    </location>
</feature>
<dbReference type="PANTHER" id="PTHR24248:SF125">
    <property type="entry name" value="DOPAMINE D2-LIKE RECEPTOR"/>
    <property type="match status" value="1"/>
</dbReference>
<dbReference type="SMART" id="SM01381">
    <property type="entry name" value="7TM_GPCR_Srsx"/>
    <property type="match status" value="1"/>
</dbReference>
<feature type="transmembrane region" description="Helical" evidence="11">
    <location>
        <begin position="464"/>
        <end position="484"/>
    </location>
</feature>
<dbReference type="RefSeq" id="XP_022093527.1">
    <property type="nucleotide sequence ID" value="XM_022237835.1"/>
</dbReference>
<evidence type="ECO:0000313" key="14">
    <source>
        <dbReference type="RefSeq" id="XP_022093527.1"/>
    </source>
</evidence>
<keyword evidence="2" id="KW-1003">Cell membrane</keyword>
<dbReference type="PANTHER" id="PTHR24248">
    <property type="entry name" value="ADRENERGIC RECEPTOR-RELATED G-PROTEIN COUPLED RECEPTOR"/>
    <property type="match status" value="1"/>
</dbReference>
<organism evidence="13 14">
    <name type="scientific">Acanthaster planci</name>
    <name type="common">Crown-of-thorns starfish</name>
    <dbReference type="NCBI Taxonomy" id="133434"/>
    <lineage>
        <taxon>Eukaryota</taxon>
        <taxon>Metazoa</taxon>
        <taxon>Echinodermata</taxon>
        <taxon>Eleutherozoa</taxon>
        <taxon>Asterozoa</taxon>
        <taxon>Asteroidea</taxon>
        <taxon>Valvatacea</taxon>
        <taxon>Valvatida</taxon>
        <taxon>Acanthasteridae</taxon>
        <taxon>Acanthaster</taxon>
    </lineage>
</organism>
<proteinExistence type="predicted"/>
<accession>A0A8B7YLL0</accession>
<evidence type="ECO:0000256" key="7">
    <source>
        <dbReference type="ARBA" id="ARBA00023157"/>
    </source>
</evidence>
<feature type="region of interest" description="Disordered" evidence="10">
    <location>
        <begin position="290"/>
        <end position="347"/>
    </location>
</feature>
<name>A0A8B7YLL0_ACAPL</name>
<evidence type="ECO:0000313" key="13">
    <source>
        <dbReference type="Proteomes" id="UP000694845"/>
    </source>
</evidence>
<gene>
    <name evidence="14" type="primary">LOC110980830</name>
</gene>
<feature type="transmembrane region" description="Helical" evidence="11">
    <location>
        <begin position="162"/>
        <end position="182"/>
    </location>
</feature>
<feature type="compositionally biased region" description="Basic and acidic residues" evidence="10">
    <location>
        <begin position="312"/>
        <end position="330"/>
    </location>
</feature>
<dbReference type="PRINTS" id="PR00237">
    <property type="entry name" value="GPCRRHODOPSN"/>
</dbReference>
<dbReference type="Pfam" id="PF00001">
    <property type="entry name" value="7tm_1"/>
    <property type="match status" value="1"/>
</dbReference>
<sequence>METTVDETLITTGTETSVVQHEIETFGWQNGSVLLLSSTVSSTDGFPYTEHSNDNYDHHTNSSMRANLSTDYPTILPEPHEIPPYLVLKIVLCTVFLLATFFGNALVLYAFFTTKKLRTYTNYYIVGLALSDLVSGGILPLLENILWFLGYWPFSEGICAAVMYLVHVFLEITFLMTLVICFDRFRALYMPLKHLKEKTLRHACFMISLAYVIPLFIWTPLIIIFPYTGLTVRIRPPICQGSYGDHPPLLIIAILALSWIPMAITILLYALVYSAVIRKGINRKRGIGEEVSSDFRSEQPASQRACNSGDGKLGEKSYRLNKELASKAETTEQPTDSEQPPPRDEVFSISAGMSAGLNNPAYEHTEEVDYHHSDNTTANKPDVTTAATAATTSGNLGKRPGLLMRSRLSKRERHLANLRATRTLTYILITTVATAAPWSVFAFWGAVSPQTFPITKNPLRFLAWLAHLSSTVNPICYAVCNPLFKEAFLRILRCQKRSLSRSSTMRSQNSKNGR</sequence>
<evidence type="ECO:0000259" key="12">
    <source>
        <dbReference type="PROSITE" id="PS50262"/>
    </source>
</evidence>
<dbReference type="GO" id="GO:0001591">
    <property type="term" value="F:dopamine neurotransmitter receptor activity, coupled via Gi/Go"/>
    <property type="evidence" value="ECO:0007669"/>
    <property type="project" value="TreeGrafter"/>
</dbReference>
<feature type="transmembrane region" description="Helical" evidence="11">
    <location>
        <begin position="203"/>
        <end position="229"/>
    </location>
</feature>
<dbReference type="GeneID" id="110980830"/>
<dbReference type="InterPro" id="IPR000276">
    <property type="entry name" value="GPCR_Rhodpsn"/>
</dbReference>
<evidence type="ECO:0000256" key="1">
    <source>
        <dbReference type="ARBA" id="ARBA00004651"/>
    </source>
</evidence>
<dbReference type="SUPFAM" id="SSF81321">
    <property type="entry name" value="Family A G protein-coupled receptor-like"/>
    <property type="match status" value="1"/>
</dbReference>
<feature type="transmembrane region" description="Helical" evidence="11">
    <location>
        <begin position="123"/>
        <end position="142"/>
    </location>
</feature>
<evidence type="ECO:0000256" key="4">
    <source>
        <dbReference type="ARBA" id="ARBA00022989"/>
    </source>
</evidence>
<reference evidence="14" key="1">
    <citation type="submission" date="2025-08" db="UniProtKB">
        <authorList>
            <consortium name="RefSeq"/>
        </authorList>
    </citation>
    <scope>IDENTIFICATION</scope>
</reference>
<evidence type="ECO:0000256" key="11">
    <source>
        <dbReference type="SAM" id="Phobius"/>
    </source>
</evidence>
<dbReference type="OrthoDB" id="10071887at2759"/>
<dbReference type="Gene3D" id="1.20.1070.10">
    <property type="entry name" value="Rhodopsin 7-helix transmembrane proteins"/>
    <property type="match status" value="1"/>
</dbReference>
<evidence type="ECO:0000256" key="10">
    <source>
        <dbReference type="SAM" id="MobiDB-lite"/>
    </source>
</evidence>
<keyword evidence="9" id="KW-0807">Transducer</keyword>
<feature type="domain" description="G-protein coupled receptors family 1 profile" evidence="12">
    <location>
        <begin position="103"/>
        <end position="477"/>
    </location>
</feature>
<keyword evidence="3 11" id="KW-0812">Transmembrane</keyword>
<evidence type="ECO:0000256" key="6">
    <source>
        <dbReference type="ARBA" id="ARBA00023136"/>
    </source>
</evidence>
<keyword evidence="8" id="KW-0675">Receptor</keyword>
<keyword evidence="4 11" id="KW-1133">Transmembrane helix</keyword>
<dbReference type="GO" id="GO:0045202">
    <property type="term" value="C:synapse"/>
    <property type="evidence" value="ECO:0007669"/>
    <property type="project" value="GOC"/>
</dbReference>
<dbReference type="PROSITE" id="PS50262">
    <property type="entry name" value="G_PROTEIN_RECEP_F1_2"/>
    <property type="match status" value="1"/>
</dbReference>
<dbReference type="AlphaFoldDB" id="A0A8B7YLL0"/>
<keyword evidence="6 11" id="KW-0472">Membrane</keyword>
<keyword evidence="5" id="KW-0297">G-protein coupled receptor</keyword>
<evidence type="ECO:0000256" key="8">
    <source>
        <dbReference type="ARBA" id="ARBA00023170"/>
    </source>
</evidence>
<protein>
    <submittedName>
        <fullName evidence="14">Muscarinic acetylcholine receptor M3-like isoform X1</fullName>
    </submittedName>
</protein>
<dbReference type="GO" id="GO:0005886">
    <property type="term" value="C:plasma membrane"/>
    <property type="evidence" value="ECO:0007669"/>
    <property type="project" value="UniProtKB-SubCell"/>
</dbReference>